<organism evidence="2 3">
    <name type="scientific">Aspergillus cavernicola</name>
    <dbReference type="NCBI Taxonomy" id="176166"/>
    <lineage>
        <taxon>Eukaryota</taxon>
        <taxon>Fungi</taxon>
        <taxon>Dikarya</taxon>
        <taxon>Ascomycota</taxon>
        <taxon>Pezizomycotina</taxon>
        <taxon>Eurotiomycetes</taxon>
        <taxon>Eurotiomycetidae</taxon>
        <taxon>Eurotiales</taxon>
        <taxon>Aspergillaceae</taxon>
        <taxon>Aspergillus</taxon>
        <taxon>Aspergillus subgen. Nidulantes</taxon>
    </lineage>
</organism>
<keyword evidence="3" id="KW-1185">Reference proteome</keyword>
<sequence length="577" mass="65326">MACPPKPSDTKHSLLVVYLANWSEEKEENLVQHLPSLKDVQITKWHPSDAFLQSVAPQGQHQDSQANIYAVAIAAFQSGWSEFVVADGLTRRQIKGVYRNGDKPLISVAGVSVKLGQQESEVQVIARRITGKDDKTALSLDTLRNLSLSRDGDLADISPETGFVLHDPGRSLFAADTISRAGESSPAWPYDGEEKPSIPSFLPKDKQSLNIFLLFPTTPEQLQSMQSTIQQAAEAQAKEKCNSKSKVNSNNDDKAARRPPTAQLASWDHTQTPSRRDIVRMWEAYTRHIDHPDTMHFLPHPFQESDTTTAQFLTVYDNFDAPLLVAKNTLTTVINESLHLSNRYTEIEPQAKQHSHFELELLSPPTIPFYTNPTPWNPISEGLISIPLFYLTQSLPRSQHRILESEIQTPTDVDVPNDTKTCCFVSWPHPQDGNLASIWEIFWEMRSYRRSKDYREPPYLFIDKQSAVDKTLIVIHPDHYFGFDSNETAQDILADIEEPDIRGILYGRIPGREAHSVWANLRIANMGFEDFFEGREDEIVKIQRPGWPGHGVLRNSDSEEGSEDEMEWETKVETEAE</sequence>
<reference evidence="2 3" key="1">
    <citation type="submission" date="2024-07" db="EMBL/GenBank/DDBJ databases">
        <title>Section-level genome sequencing and comparative genomics of Aspergillus sections Usti and Cavernicolus.</title>
        <authorList>
            <consortium name="Lawrence Berkeley National Laboratory"/>
            <person name="Nybo J.L."/>
            <person name="Vesth T.C."/>
            <person name="Theobald S."/>
            <person name="Frisvad J.C."/>
            <person name="Larsen T.O."/>
            <person name="Kjaerboelling I."/>
            <person name="Rothschild-Mancinelli K."/>
            <person name="Lyhne E.K."/>
            <person name="Kogle M.E."/>
            <person name="Barry K."/>
            <person name="Clum A."/>
            <person name="Na H."/>
            <person name="Ledsgaard L."/>
            <person name="Lin J."/>
            <person name="Lipzen A."/>
            <person name="Kuo A."/>
            <person name="Riley R."/>
            <person name="Mondo S."/>
            <person name="LaButti K."/>
            <person name="Haridas S."/>
            <person name="Pangalinan J."/>
            <person name="Salamov A.A."/>
            <person name="Simmons B.A."/>
            <person name="Magnuson J.K."/>
            <person name="Chen J."/>
            <person name="Drula E."/>
            <person name="Henrissat B."/>
            <person name="Wiebenga A."/>
            <person name="Lubbers R.J."/>
            <person name="Gomes A.C."/>
            <person name="Makela M.R."/>
            <person name="Stajich J."/>
            <person name="Grigoriev I.V."/>
            <person name="Mortensen U.H."/>
            <person name="De vries R.P."/>
            <person name="Baker S.E."/>
            <person name="Andersen M.R."/>
        </authorList>
    </citation>
    <scope>NUCLEOTIDE SEQUENCE [LARGE SCALE GENOMIC DNA]</scope>
    <source>
        <strain evidence="2 3">CBS 600.67</strain>
    </source>
</reference>
<gene>
    <name evidence="2" type="ORF">BDW59DRAFT_148691</name>
</gene>
<name>A0ABR4I9E6_9EURO</name>
<protein>
    <submittedName>
        <fullName evidence="2">Uncharacterized protein</fullName>
    </submittedName>
</protein>
<evidence type="ECO:0000313" key="2">
    <source>
        <dbReference type="EMBL" id="KAL2823498.1"/>
    </source>
</evidence>
<dbReference type="Proteomes" id="UP001610335">
    <property type="component" value="Unassembled WGS sequence"/>
</dbReference>
<accession>A0ABR4I9E6</accession>
<evidence type="ECO:0000256" key="1">
    <source>
        <dbReference type="SAM" id="MobiDB-lite"/>
    </source>
</evidence>
<feature type="region of interest" description="Disordered" evidence="1">
    <location>
        <begin position="231"/>
        <end position="272"/>
    </location>
</feature>
<feature type="region of interest" description="Disordered" evidence="1">
    <location>
        <begin position="550"/>
        <end position="577"/>
    </location>
</feature>
<proteinExistence type="predicted"/>
<dbReference type="EMBL" id="JBFXLS010000052">
    <property type="protein sequence ID" value="KAL2823498.1"/>
    <property type="molecule type" value="Genomic_DNA"/>
</dbReference>
<evidence type="ECO:0000313" key="3">
    <source>
        <dbReference type="Proteomes" id="UP001610335"/>
    </source>
</evidence>
<comment type="caution">
    <text evidence="2">The sequence shown here is derived from an EMBL/GenBank/DDBJ whole genome shotgun (WGS) entry which is preliminary data.</text>
</comment>
<feature type="compositionally biased region" description="Acidic residues" evidence="1">
    <location>
        <begin position="558"/>
        <end position="567"/>
    </location>
</feature>
<feature type="compositionally biased region" description="Basic and acidic residues" evidence="1">
    <location>
        <begin position="568"/>
        <end position="577"/>
    </location>
</feature>